<dbReference type="eggNOG" id="COG1381">
    <property type="taxonomic scope" value="Bacteria"/>
</dbReference>
<dbReference type="Proteomes" id="UP000005481">
    <property type="component" value="Unassembled WGS sequence"/>
</dbReference>
<reference evidence="1 2" key="1">
    <citation type="submission" date="2011-08" db="EMBL/GenBank/DDBJ databases">
        <authorList>
            <person name="Weinstock G."/>
            <person name="Sodergren E."/>
            <person name="Clifton S."/>
            <person name="Fulton L."/>
            <person name="Fulton B."/>
            <person name="Courtney L."/>
            <person name="Fronick C."/>
            <person name="Harrison M."/>
            <person name="Strong C."/>
            <person name="Farmer C."/>
            <person name="Delahaunty K."/>
            <person name="Markovic C."/>
            <person name="Hall O."/>
            <person name="Minx P."/>
            <person name="Tomlinson C."/>
            <person name="Mitreva M."/>
            <person name="Hou S."/>
            <person name="Chen J."/>
            <person name="Wollam A."/>
            <person name="Pepin K.H."/>
            <person name="Johnson M."/>
            <person name="Bhonagiri V."/>
            <person name="Zhang X."/>
            <person name="Suruliraj S."/>
            <person name="Warren W."/>
            <person name="Chinwalla A."/>
            <person name="Mardis E.R."/>
            <person name="Wilson R.K."/>
        </authorList>
    </citation>
    <scope>NUCLEOTIDE SEQUENCE [LARGE SCALE GENOMIC DNA]</scope>
    <source>
        <strain evidence="1 2">F0357</strain>
    </source>
</reference>
<keyword evidence="2" id="KW-1185">Reference proteome</keyword>
<evidence type="ECO:0000313" key="2">
    <source>
        <dbReference type="Proteomes" id="UP000005481"/>
    </source>
</evidence>
<accession>G9YG88</accession>
<proteinExistence type="predicted"/>
<name>G9YG88_9FIRM</name>
<protein>
    <submittedName>
        <fullName evidence="1">Putative DNA repair protein RecO</fullName>
    </submittedName>
</protein>
<evidence type="ECO:0000313" key="1">
    <source>
        <dbReference type="EMBL" id="EHM42347.1"/>
    </source>
</evidence>
<dbReference type="HOGENOM" id="CLU_1123487_0_0_9"/>
<comment type="caution">
    <text evidence="1">The sequence shown here is derived from an EMBL/GenBank/DDBJ whole genome shotgun (WGS) entry which is preliminary data.</text>
</comment>
<organism evidence="1 2">
    <name type="scientific">Anaeroglobus geminatus F0357</name>
    <dbReference type="NCBI Taxonomy" id="861450"/>
    <lineage>
        <taxon>Bacteria</taxon>
        <taxon>Bacillati</taxon>
        <taxon>Bacillota</taxon>
        <taxon>Negativicutes</taxon>
        <taxon>Veillonellales</taxon>
        <taxon>Veillonellaceae</taxon>
        <taxon>Anaeroglobus</taxon>
    </lineage>
</organism>
<dbReference type="PATRIC" id="fig|861450.3.peg.626"/>
<gene>
    <name evidence="1" type="ORF">HMPREF0080_00652</name>
</gene>
<sequence>MNRSKHGPAGSYDGVVLRIRKNSAGTRVLTVFTAQKGLIRIFAGTVKQTAKQGGSPFLLLSDISFEAWEKDGGYTLSEYECRNSRAMLDLEWQTYVYSQIFTDIELALLPEAEADMRVFALLRAYCAGINTKDVRTATIVAGWQLVGLAGLFPDPENVYVYRDGRYANGMRRWHIGTARREGRLSERLSPVLKEQWESVCSYTWERGTTLRLTAAALQYLEEFLYSYVSECSERELKSLQLLC</sequence>
<dbReference type="RefSeq" id="WP_006789641.1">
    <property type="nucleotide sequence ID" value="NZ_JH417574.1"/>
</dbReference>
<dbReference type="EMBL" id="AGCJ01000020">
    <property type="protein sequence ID" value="EHM42347.1"/>
    <property type="molecule type" value="Genomic_DNA"/>
</dbReference>
<dbReference type="AlphaFoldDB" id="G9YG88"/>
<dbReference type="STRING" id="861450.HMPREF0080_00652"/>